<dbReference type="PROSITE" id="PS50110">
    <property type="entry name" value="RESPONSE_REGULATORY"/>
    <property type="match status" value="2"/>
</dbReference>
<dbReference type="PANTHER" id="PTHR45138">
    <property type="entry name" value="REGULATORY COMPONENTS OF SENSORY TRANSDUCTION SYSTEM"/>
    <property type="match status" value="1"/>
</dbReference>
<dbReference type="EMBL" id="LAOI01000001">
    <property type="protein sequence ID" value="KJV89805.1"/>
    <property type="molecule type" value="Genomic_DNA"/>
</dbReference>
<dbReference type="SUPFAM" id="SSF52172">
    <property type="entry name" value="CheY-like"/>
    <property type="match status" value="2"/>
</dbReference>
<name>A0A0F3QB46_RICBE</name>
<keyword evidence="6" id="KW-0808">Transferase</keyword>
<keyword evidence="6" id="KW-0548">Nucleotidyltransferase</keyword>
<feature type="modified residue" description="4-aspartylphosphate" evidence="3">
    <location>
        <position position="53"/>
    </location>
</feature>
<evidence type="ECO:0000256" key="2">
    <source>
        <dbReference type="ARBA" id="ARBA00034247"/>
    </source>
</evidence>
<feature type="domain" description="GGDEF" evidence="5">
    <location>
        <begin position="325"/>
        <end position="457"/>
    </location>
</feature>
<gene>
    <name evidence="6" type="primary">pleD</name>
    <name evidence="6" type="ORF">RBEAN4_0790</name>
</gene>
<proteinExistence type="predicted"/>
<evidence type="ECO:0000313" key="7">
    <source>
        <dbReference type="Proteomes" id="UP000033661"/>
    </source>
</evidence>
<dbReference type="InterPro" id="IPR011006">
    <property type="entry name" value="CheY-like_superfamily"/>
</dbReference>
<dbReference type="InterPro" id="IPR029787">
    <property type="entry name" value="Nucleotide_cyclase"/>
</dbReference>
<dbReference type="SUPFAM" id="SSF55073">
    <property type="entry name" value="Nucleotide cyclase"/>
    <property type="match status" value="1"/>
</dbReference>
<dbReference type="NCBIfam" id="NF007135">
    <property type="entry name" value="PRK09581.1"/>
    <property type="match status" value="1"/>
</dbReference>
<dbReference type="PANTHER" id="PTHR45138:SF9">
    <property type="entry name" value="DIGUANYLATE CYCLASE DGCM-RELATED"/>
    <property type="match status" value="1"/>
</dbReference>
<comment type="caution">
    <text evidence="6">The sequence shown here is derived from an EMBL/GenBank/DDBJ whole genome shotgun (WGS) entry which is preliminary data.</text>
</comment>
<sequence length="457" mass="51990">MSANILIVDDIETNIKLLEAKLLNEYYTVFKASSGKEALNILKKEKVDIVLLDVMMPEMDGFEVCKKIKSDPETTHIPVVMVTALSDVDDRVKGLEAGADEFLTKPINDNALFIRIKSLSRMKSLIDELKIRNSTNALLGGINVEIHDNFADKKILLINDDVVQAKNIKQMLLKITSNVKVISNPEETDTINEYKPDLIVISSTLENEDPLRVGAILRGKPEISGVILILQIYEDENGNENQMQLVMKGFELGINDYFVYPIDESELAARIKTQLRRKQYQDNLRNDLEQSVNLAAKDGLTGLFNRRYFNVHIKQIVEKANKEGMKLYLLMCDIDNFKHVNDTYGHQAGDKVLITTSRILKNTFRVTDLIARFGGEEFTILLNDINIDQAIYTAERVRVKIESMNFQIDEQEEPLKKTVSIGVTEYKKCESIEEFIERSDKAMYEAKTTGKNKVVKL</sequence>
<dbReference type="Gene3D" id="3.40.50.2300">
    <property type="match status" value="1"/>
</dbReference>
<feature type="domain" description="Response regulatory" evidence="4">
    <location>
        <begin position="4"/>
        <end position="120"/>
    </location>
</feature>
<dbReference type="InterPro" id="IPR050469">
    <property type="entry name" value="Diguanylate_Cyclase"/>
</dbReference>
<comment type="caution">
    <text evidence="3">Lacks conserved residue(s) required for the propagation of feature annotation.</text>
</comment>
<dbReference type="Proteomes" id="UP000033661">
    <property type="component" value="Unassembled WGS sequence"/>
</dbReference>
<dbReference type="PATRIC" id="fig|1359193.3.peg.766"/>
<dbReference type="GO" id="GO:0052621">
    <property type="term" value="F:diguanylate cyclase activity"/>
    <property type="evidence" value="ECO:0007669"/>
    <property type="project" value="UniProtKB-EC"/>
</dbReference>
<dbReference type="InterPro" id="IPR001789">
    <property type="entry name" value="Sig_transdc_resp-reg_receiver"/>
</dbReference>
<dbReference type="AlphaFoldDB" id="A0A0F3QB46"/>
<dbReference type="FunFam" id="3.30.70.270:FF:000001">
    <property type="entry name" value="Diguanylate cyclase domain protein"/>
    <property type="match status" value="1"/>
</dbReference>
<dbReference type="RefSeq" id="WP_045798933.1">
    <property type="nucleotide sequence ID" value="NZ_LAOI01000001.1"/>
</dbReference>
<evidence type="ECO:0000259" key="5">
    <source>
        <dbReference type="PROSITE" id="PS50887"/>
    </source>
</evidence>
<dbReference type="SMART" id="SM00448">
    <property type="entry name" value="REC"/>
    <property type="match status" value="2"/>
</dbReference>
<accession>A0A0F3QB46</accession>
<evidence type="ECO:0000256" key="1">
    <source>
        <dbReference type="ARBA" id="ARBA00012528"/>
    </source>
</evidence>
<dbReference type="Pfam" id="PF00990">
    <property type="entry name" value="GGDEF"/>
    <property type="match status" value="1"/>
</dbReference>
<dbReference type="CDD" id="cd17538">
    <property type="entry name" value="REC_D1_PleD-like"/>
    <property type="match status" value="1"/>
</dbReference>
<dbReference type="GO" id="GO:0005886">
    <property type="term" value="C:plasma membrane"/>
    <property type="evidence" value="ECO:0007669"/>
    <property type="project" value="TreeGrafter"/>
</dbReference>
<dbReference type="GO" id="GO:0000160">
    <property type="term" value="P:phosphorelay signal transduction system"/>
    <property type="evidence" value="ECO:0007669"/>
    <property type="project" value="InterPro"/>
</dbReference>
<dbReference type="Gene3D" id="3.30.70.270">
    <property type="match status" value="1"/>
</dbReference>
<evidence type="ECO:0000256" key="3">
    <source>
        <dbReference type="PROSITE-ProRule" id="PRU00169"/>
    </source>
</evidence>
<evidence type="ECO:0000259" key="4">
    <source>
        <dbReference type="PROSITE" id="PS50110"/>
    </source>
</evidence>
<dbReference type="GO" id="GO:0043709">
    <property type="term" value="P:cell adhesion involved in single-species biofilm formation"/>
    <property type="evidence" value="ECO:0007669"/>
    <property type="project" value="TreeGrafter"/>
</dbReference>
<reference evidence="6 7" key="1">
    <citation type="submission" date="2015-02" db="EMBL/GenBank/DDBJ databases">
        <title>Genome Sequencing of Rickettsiales.</title>
        <authorList>
            <person name="Daugherty S.C."/>
            <person name="Su Q."/>
            <person name="Abolude K."/>
            <person name="Beier-Sexton M."/>
            <person name="Carlyon J.A."/>
            <person name="Carter R."/>
            <person name="Day N.P."/>
            <person name="Dumler S.J."/>
            <person name="Dyachenko V."/>
            <person name="Godinez A."/>
            <person name="Kurtti T.J."/>
            <person name="Lichay M."/>
            <person name="Mullins K.E."/>
            <person name="Ott S."/>
            <person name="Pappas-Brown V."/>
            <person name="Paris D.H."/>
            <person name="Patel P."/>
            <person name="Richards A.L."/>
            <person name="Sadzewicz L."/>
            <person name="Sears K."/>
            <person name="Seidman D."/>
            <person name="Sengamalay N."/>
            <person name="Stenos J."/>
            <person name="Tallon L.J."/>
            <person name="Vincent G."/>
            <person name="Fraser C.M."/>
            <person name="Munderloh U."/>
            <person name="Dunning-Hotopp J.C."/>
        </authorList>
    </citation>
    <scope>NUCLEOTIDE SEQUENCE [LARGE SCALE GENOMIC DNA]</scope>
    <source>
        <strain evidence="6 7">RML An4</strain>
    </source>
</reference>
<evidence type="ECO:0000313" key="6">
    <source>
        <dbReference type="EMBL" id="KJV89805.1"/>
    </source>
</evidence>
<dbReference type="InterPro" id="IPR000160">
    <property type="entry name" value="GGDEF_dom"/>
</dbReference>
<dbReference type="PROSITE" id="PS50887">
    <property type="entry name" value="GGDEF"/>
    <property type="match status" value="1"/>
</dbReference>
<comment type="catalytic activity">
    <reaction evidence="2">
        <text>2 GTP = 3',3'-c-di-GMP + 2 diphosphate</text>
        <dbReference type="Rhea" id="RHEA:24898"/>
        <dbReference type="ChEBI" id="CHEBI:33019"/>
        <dbReference type="ChEBI" id="CHEBI:37565"/>
        <dbReference type="ChEBI" id="CHEBI:58805"/>
        <dbReference type="EC" id="2.7.7.65"/>
    </reaction>
</comment>
<keyword evidence="3" id="KW-0597">Phosphoprotein</keyword>
<protein>
    <recommendedName>
        <fullName evidence="1">diguanylate cyclase</fullName>
        <ecNumber evidence="1">2.7.7.65</ecNumber>
    </recommendedName>
</protein>
<dbReference type="CDD" id="cd01949">
    <property type="entry name" value="GGDEF"/>
    <property type="match status" value="1"/>
</dbReference>
<keyword evidence="7" id="KW-1185">Reference proteome</keyword>
<dbReference type="Pfam" id="PF00072">
    <property type="entry name" value="Response_reg"/>
    <property type="match status" value="1"/>
</dbReference>
<dbReference type="FunFam" id="3.40.50.2300:FF:000574">
    <property type="entry name" value="Response regulator PleD"/>
    <property type="match status" value="1"/>
</dbReference>
<organism evidence="6 7">
    <name type="scientific">Rickettsia bellii str. RML An4</name>
    <dbReference type="NCBI Taxonomy" id="1359193"/>
    <lineage>
        <taxon>Bacteria</taxon>
        <taxon>Pseudomonadati</taxon>
        <taxon>Pseudomonadota</taxon>
        <taxon>Alphaproteobacteria</taxon>
        <taxon>Rickettsiales</taxon>
        <taxon>Rickettsiaceae</taxon>
        <taxon>Rickettsieae</taxon>
        <taxon>Rickettsia</taxon>
        <taxon>belli group</taxon>
    </lineage>
</organism>
<dbReference type="GO" id="GO:1902201">
    <property type="term" value="P:negative regulation of bacterial-type flagellum-dependent cell motility"/>
    <property type="evidence" value="ECO:0007669"/>
    <property type="project" value="TreeGrafter"/>
</dbReference>
<feature type="domain" description="Response regulatory" evidence="4">
    <location>
        <begin position="154"/>
        <end position="275"/>
    </location>
</feature>
<dbReference type="NCBIfam" id="TIGR00254">
    <property type="entry name" value="GGDEF"/>
    <property type="match status" value="1"/>
</dbReference>
<dbReference type="EC" id="2.7.7.65" evidence="1"/>
<dbReference type="SMART" id="SM00267">
    <property type="entry name" value="GGDEF"/>
    <property type="match status" value="1"/>
</dbReference>
<dbReference type="InterPro" id="IPR043128">
    <property type="entry name" value="Rev_trsase/Diguanyl_cyclase"/>
</dbReference>